<dbReference type="RefSeq" id="WP_253645472.1">
    <property type="nucleotide sequence ID" value="NZ_BAAAMO010000002.1"/>
</dbReference>
<accession>A0ABW3G938</accession>
<evidence type="ECO:0000256" key="1">
    <source>
        <dbReference type="ARBA" id="ARBA00004141"/>
    </source>
</evidence>
<keyword evidence="8" id="KW-1185">Reference proteome</keyword>
<keyword evidence="5 6" id="KW-0472">Membrane</keyword>
<evidence type="ECO:0000256" key="6">
    <source>
        <dbReference type="SAM" id="Phobius"/>
    </source>
</evidence>
<feature type="transmembrane region" description="Helical" evidence="6">
    <location>
        <begin position="46"/>
        <end position="74"/>
    </location>
</feature>
<evidence type="ECO:0000313" key="7">
    <source>
        <dbReference type="EMBL" id="MFD0926668.1"/>
    </source>
</evidence>
<keyword evidence="3 6" id="KW-0812">Transmembrane</keyword>
<dbReference type="EMBL" id="JBHTIL010000001">
    <property type="protein sequence ID" value="MFD0926668.1"/>
    <property type="molecule type" value="Genomic_DNA"/>
</dbReference>
<feature type="transmembrane region" description="Helical" evidence="6">
    <location>
        <begin position="117"/>
        <end position="136"/>
    </location>
</feature>
<dbReference type="PANTHER" id="PTHR30028:SF0">
    <property type="entry name" value="PROTEIN ALUMINUM SENSITIVE 3"/>
    <property type="match status" value="1"/>
</dbReference>
<protein>
    <submittedName>
        <fullName evidence="7">ABC transporter permease</fullName>
    </submittedName>
</protein>
<organism evidence="7 8">
    <name type="scientific">Williamsia deligens</name>
    <dbReference type="NCBI Taxonomy" id="321325"/>
    <lineage>
        <taxon>Bacteria</taxon>
        <taxon>Bacillati</taxon>
        <taxon>Actinomycetota</taxon>
        <taxon>Actinomycetes</taxon>
        <taxon>Mycobacteriales</taxon>
        <taxon>Nocardiaceae</taxon>
        <taxon>Williamsia</taxon>
    </lineage>
</organism>
<comment type="similarity">
    <text evidence="2">Belongs to the UPF0014 family.</text>
</comment>
<dbReference type="InterPro" id="IPR005226">
    <property type="entry name" value="UPF0014_fam"/>
</dbReference>
<proteinExistence type="inferred from homology"/>
<evidence type="ECO:0000256" key="5">
    <source>
        <dbReference type="ARBA" id="ARBA00023136"/>
    </source>
</evidence>
<evidence type="ECO:0000256" key="3">
    <source>
        <dbReference type="ARBA" id="ARBA00022692"/>
    </source>
</evidence>
<dbReference type="Pfam" id="PF03649">
    <property type="entry name" value="UPF0014"/>
    <property type="match status" value="1"/>
</dbReference>
<keyword evidence="4 6" id="KW-1133">Transmembrane helix</keyword>
<dbReference type="Proteomes" id="UP001597068">
    <property type="component" value="Unassembled WGS sequence"/>
</dbReference>
<feature type="transmembrane region" description="Helical" evidence="6">
    <location>
        <begin position="214"/>
        <end position="235"/>
    </location>
</feature>
<feature type="transmembrane region" description="Helical" evidence="6">
    <location>
        <begin position="86"/>
        <end position="111"/>
    </location>
</feature>
<dbReference type="PANTHER" id="PTHR30028">
    <property type="entry name" value="UPF0014 INNER MEMBRANE PROTEIN YBBM-RELATED"/>
    <property type="match status" value="1"/>
</dbReference>
<evidence type="ECO:0000313" key="8">
    <source>
        <dbReference type="Proteomes" id="UP001597068"/>
    </source>
</evidence>
<evidence type="ECO:0000256" key="4">
    <source>
        <dbReference type="ARBA" id="ARBA00022989"/>
    </source>
</evidence>
<gene>
    <name evidence="7" type="ORF">ACFQ04_13070</name>
</gene>
<comment type="subcellular location">
    <subcellularLocation>
        <location evidence="1">Membrane</location>
        <topology evidence="1">Multi-pass membrane protein</topology>
    </subcellularLocation>
</comment>
<sequence>MDSWARLALGAVVLVAIAVALLTWFGTAHARAAIPAVSRAAVQLAVVAIVLHAAITTGWLVGVIVAVMFTVAVGTAARRLTDIDHAVFRCAASCGVGATVTIGLIVGAGVLDRDSRTLVAVSGIVIGGCMTAATLTGRRLTDGMRSNRDEIEGWLAIGAPPRRAVLDTARTAVTEALIPGLDQTRTVGLVTLPGAFVGALIAGADATQAARFQFIVLTGLVCAQALTSVTLAILAGEPRTLPAVAEPR</sequence>
<comment type="caution">
    <text evidence="7">The sequence shown here is derived from an EMBL/GenBank/DDBJ whole genome shotgun (WGS) entry which is preliminary data.</text>
</comment>
<reference evidence="8" key="1">
    <citation type="journal article" date="2019" name="Int. J. Syst. Evol. Microbiol.">
        <title>The Global Catalogue of Microorganisms (GCM) 10K type strain sequencing project: providing services to taxonomists for standard genome sequencing and annotation.</title>
        <authorList>
            <consortium name="The Broad Institute Genomics Platform"/>
            <consortium name="The Broad Institute Genome Sequencing Center for Infectious Disease"/>
            <person name="Wu L."/>
            <person name="Ma J."/>
        </authorList>
    </citation>
    <scope>NUCLEOTIDE SEQUENCE [LARGE SCALE GENOMIC DNA]</scope>
    <source>
        <strain evidence="8">CCUG 50873</strain>
    </source>
</reference>
<name>A0ABW3G938_9NOCA</name>
<evidence type="ECO:0000256" key="2">
    <source>
        <dbReference type="ARBA" id="ARBA00005268"/>
    </source>
</evidence>